<dbReference type="PANTHER" id="PTHR33798:SF5">
    <property type="entry name" value="FLAVIN REDUCTASE LIKE DOMAIN-CONTAINING PROTEIN"/>
    <property type="match status" value="1"/>
</dbReference>
<comment type="caution">
    <text evidence="6">The sequence shown here is derived from an EMBL/GenBank/DDBJ whole genome shotgun (WGS) entry which is preliminary data.</text>
</comment>
<evidence type="ECO:0000313" key="6">
    <source>
        <dbReference type="EMBL" id="MFK2903796.1"/>
    </source>
</evidence>
<protein>
    <submittedName>
        <fullName evidence="6">Flavin reductase family protein</fullName>
    </submittedName>
</protein>
<sequence>MQLDFTSLDPAESYRWLASTVTPRPIAWVSTVSAAGVSNLAPYSFFQVVCDEPPTLMLSVGRQPDGRLKDTLVNARDTGQLIIHLVSAELAETMNATAATLPHDVSEIEQLGLDTVPGDRVTVPRFGAAPVAFECEVAEIKPYPVQDPRHFLIFARVLLAHVDDAVLADARHVDPGKLDLVGRLSGPWYATTHDRFGMTRPP</sequence>
<dbReference type="InterPro" id="IPR012349">
    <property type="entry name" value="Split_barrel_FMN-bd"/>
</dbReference>
<comment type="cofactor">
    <cofactor evidence="1">
        <name>FMN</name>
        <dbReference type="ChEBI" id="CHEBI:58210"/>
    </cofactor>
</comment>
<evidence type="ECO:0000256" key="4">
    <source>
        <dbReference type="ARBA" id="ARBA00038054"/>
    </source>
</evidence>
<dbReference type="EMBL" id="JADIKM010000002">
    <property type="protein sequence ID" value="MFK2903796.1"/>
    <property type="molecule type" value="Genomic_DNA"/>
</dbReference>
<feature type="domain" description="Flavin reductase like" evidence="5">
    <location>
        <begin position="19"/>
        <end position="174"/>
    </location>
</feature>
<evidence type="ECO:0000259" key="5">
    <source>
        <dbReference type="SMART" id="SM00903"/>
    </source>
</evidence>
<accession>A0ABW8JRQ8</accession>
<evidence type="ECO:0000256" key="1">
    <source>
        <dbReference type="ARBA" id="ARBA00001917"/>
    </source>
</evidence>
<reference evidence="6 7" key="1">
    <citation type="submission" date="2020-10" db="EMBL/GenBank/DDBJ databases">
        <title>Phylogeny of dyella-like bacteria.</title>
        <authorList>
            <person name="Fu J."/>
        </authorList>
    </citation>
    <scope>NUCLEOTIDE SEQUENCE [LARGE SCALE GENOMIC DNA]</scope>
    <source>
        <strain evidence="6 7">Gsoil3046</strain>
    </source>
</reference>
<keyword evidence="2" id="KW-0285">Flavoprotein</keyword>
<dbReference type="Gene3D" id="2.30.110.10">
    <property type="entry name" value="Electron Transport, Fmn-binding Protein, Chain A"/>
    <property type="match status" value="1"/>
</dbReference>
<dbReference type="RefSeq" id="WP_404631673.1">
    <property type="nucleotide sequence ID" value="NZ_JADIKM010000002.1"/>
</dbReference>
<organism evidence="6 7">
    <name type="scientific">Dyella ginsengisoli</name>
    <dbReference type="NCBI Taxonomy" id="363848"/>
    <lineage>
        <taxon>Bacteria</taxon>
        <taxon>Pseudomonadati</taxon>
        <taxon>Pseudomonadota</taxon>
        <taxon>Gammaproteobacteria</taxon>
        <taxon>Lysobacterales</taxon>
        <taxon>Rhodanobacteraceae</taxon>
        <taxon>Dyella</taxon>
    </lineage>
</organism>
<name>A0ABW8JRQ8_9GAMM</name>
<evidence type="ECO:0000256" key="3">
    <source>
        <dbReference type="ARBA" id="ARBA00022643"/>
    </source>
</evidence>
<dbReference type="PANTHER" id="PTHR33798">
    <property type="entry name" value="FLAVOPROTEIN OXYGENASE"/>
    <property type="match status" value="1"/>
</dbReference>
<comment type="similarity">
    <text evidence="4">Belongs to the flavoredoxin family.</text>
</comment>
<dbReference type="Proteomes" id="UP001620460">
    <property type="component" value="Unassembled WGS sequence"/>
</dbReference>
<evidence type="ECO:0000313" key="7">
    <source>
        <dbReference type="Proteomes" id="UP001620460"/>
    </source>
</evidence>
<dbReference type="SUPFAM" id="SSF50475">
    <property type="entry name" value="FMN-binding split barrel"/>
    <property type="match status" value="1"/>
</dbReference>
<keyword evidence="3" id="KW-0288">FMN</keyword>
<proteinExistence type="inferred from homology"/>
<evidence type="ECO:0000256" key="2">
    <source>
        <dbReference type="ARBA" id="ARBA00022630"/>
    </source>
</evidence>
<dbReference type="Pfam" id="PF01613">
    <property type="entry name" value="Flavin_Reduct"/>
    <property type="match status" value="1"/>
</dbReference>
<dbReference type="SMART" id="SM00903">
    <property type="entry name" value="Flavin_Reduct"/>
    <property type="match status" value="1"/>
</dbReference>
<gene>
    <name evidence="6" type="ORF">ISP17_07460</name>
</gene>
<dbReference type="InterPro" id="IPR002563">
    <property type="entry name" value="Flavin_Rdtase-like_dom"/>
</dbReference>
<keyword evidence="7" id="KW-1185">Reference proteome</keyword>